<evidence type="ECO:0000256" key="2">
    <source>
        <dbReference type="ARBA" id="ARBA00022763"/>
    </source>
</evidence>
<feature type="domain" description="UmuC" evidence="6">
    <location>
        <begin position="2"/>
        <end position="188"/>
    </location>
</feature>
<evidence type="ECO:0000313" key="8">
    <source>
        <dbReference type="Proteomes" id="UP000198858"/>
    </source>
</evidence>
<keyword evidence="5" id="KW-0742">SOS response</keyword>
<dbReference type="GO" id="GO:0006281">
    <property type="term" value="P:DNA repair"/>
    <property type="evidence" value="ECO:0007669"/>
    <property type="project" value="UniProtKB-KW"/>
</dbReference>
<dbReference type="SUPFAM" id="SSF56672">
    <property type="entry name" value="DNA/RNA polymerases"/>
    <property type="match status" value="1"/>
</dbReference>
<evidence type="ECO:0000256" key="4">
    <source>
        <dbReference type="ARBA" id="ARBA00023204"/>
    </source>
</evidence>
<dbReference type="PANTHER" id="PTHR11076:SF34">
    <property type="entry name" value="PROTEIN UMUC"/>
    <property type="match status" value="1"/>
</dbReference>
<dbReference type="InterPro" id="IPR025188">
    <property type="entry name" value="DUF4113"/>
</dbReference>
<evidence type="ECO:0000259" key="6">
    <source>
        <dbReference type="PROSITE" id="PS50173"/>
    </source>
</evidence>
<dbReference type="Pfam" id="PF13438">
    <property type="entry name" value="DUF4113"/>
    <property type="match status" value="1"/>
</dbReference>
<comment type="similarity">
    <text evidence="1">Belongs to the DNA polymerase type-Y family.</text>
</comment>
<dbReference type="AlphaFoldDB" id="A0A1H1RL67"/>
<accession>A0A1H1RL67</accession>
<reference evidence="7 8" key="1">
    <citation type="submission" date="2016-10" db="EMBL/GenBank/DDBJ databases">
        <authorList>
            <person name="Varghese N."/>
            <person name="Submissions S."/>
        </authorList>
    </citation>
    <scope>NUCLEOTIDE SEQUENCE [LARGE SCALE GENOMIC DNA]</scope>
    <source>
        <strain evidence="7 8">Mar_2010_102</strain>
    </source>
</reference>
<evidence type="ECO:0000256" key="5">
    <source>
        <dbReference type="ARBA" id="ARBA00023236"/>
    </source>
</evidence>
<dbReference type="Proteomes" id="UP000198858">
    <property type="component" value="Chromosome I"/>
</dbReference>
<dbReference type="InterPro" id="IPR050116">
    <property type="entry name" value="DNA_polymerase-Y"/>
</dbReference>
<dbReference type="InterPro" id="IPR043128">
    <property type="entry name" value="Rev_trsase/Diguanyl_cyclase"/>
</dbReference>
<evidence type="ECO:0000256" key="1">
    <source>
        <dbReference type="ARBA" id="ARBA00010945"/>
    </source>
</evidence>
<dbReference type="InterPro" id="IPR043502">
    <property type="entry name" value="DNA/RNA_pol_sf"/>
</dbReference>
<keyword evidence="3" id="KW-0741">SOS mutagenesis</keyword>
<dbReference type="CDD" id="cd01700">
    <property type="entry name" value="PolY_Pol_V_umuC"/>
    <property type="match status" value="1"/>
</dbReference>
<dbReference type="PROSITE" id="PS50173">
    <property type="entry name" value="UMUC"/>
    <property type="match status" value="1"/>
</dbReference>
<evidence type="ECO:0000256" key="3">
    <source>
        <dbReference type="ARBA" id="ARBA00023199"/>
    </source>
</evidence>
<evidence type="ECO:0000313" key="7">
    <source>
        <dbReference type="EMBL" id="SDS36412.1"/>
    </source>
</evidence>
<keyword evidence="2" id="KW-0227">DNA damage</keyword>
<proteinExistence type="inferred from homology"/>
<dbReference type="RefSeq" id="WP_089663502.1">
    <property type="nucleotide sequence ID" value="NZ_LT629745.1"/>
</dbReference>
<organism evidence="7 8">
    <name type="scientific">Christiangramia echinicola</name>
    <dbReference type="NCBI Taxonomy" id="279359"/>
    <lineage>
        <taxon>Bacteria</taxon>
        <taxon>Pseudomonadati</taxon>
        <taxon>Bacteroidota</taxon>
        <taxon>Flavobacteriia</taxon>
        <taxon>Flavobacteriales</taxon>
        <taxon>Flavobacteriaceae</taxon>
        <taxon>Christiangramia</taxon>
    </lineage>
</organism>
<dbReference type="GO" id="GO:0009432">
    <property type="term" value="P:SOS response"/>
    <property type="evidence" value="ECO:0007669"/>
    <property type="project" value="UniProtKB-KW"/>
</dbReference>
<keyword evidence="4" id="KW-0234">DNA repair</keyword>
<dbReference type="GO" id="GO:0003887">
    <property type="term" value="F:DNA-directed DNA polymerase activity"/>
    <property type="evidence" value="ECO:0007669"/>
    <property type="project" value="TreeGrafter"/>
</dbReference>
<dbReference type="GO" id="GO:0005829">
    <property type="term" value="C:cytosol"/>
    <property type="evidence" value="ECO:0007669"/>
    <property type="project" value="TreeGrafter"/>
</dbReference>
<dbReference type="Pfam" id="PF00817">
    <property type="entry name" value="IMS"/>
    <property type="match status" value="1"/>
</dbReference>
<dbReference type="InterPro" id="IPR017961">
    <property type="entry name" value="DNA_pol_Y-fam_little_finger"/>
</dbReference>
<dbReference type="Pfam" id="PF11799">
    <property type="entry name" value="IMS_C"/>
    <property type="match status" value="1"/>
</dbReference>
<name>A0A1H1RL67_9FLAO</name>
<dbReference type="InterPro" id="IPR001126">
    <property type="entry name" value="UmuC"/>
</dbReference>
<sequence length="419" mass="47824">MYALIDCNNFYASCERVFNPDLNNKPVVVLSNNDGCVIARSNEAKALNIPMGAPAFHYEKIFNENKVHVFSSNYVLYGDMSNRVMNILANYTPDIEIYSIDEAFLLFKGFSQHFDLDSYSKDIIRKVKTSTGIPISIGIAPTKALAKVANKIAKKFSDRTEGVYVINTDEKRTKALKWTKIGDVWGIGRQHEKRLLKIDIDNAFKFTQLPDEYVKNEMSIVGLRLKRDLAGLPTLGLEEVSTKKNIAVTRAFEKMYSNYDDLKERVSTYTVKASEKLRRQNSNCALIHVFLLTNPFRMDLPQYRANITLHTPFPTNSSIVLTKSALLALSKIYRKGYQYKKAGIMVMGLTPENQRQLDLFTSENPSHQALMKTIDRLNKLENGKIKFGGQDLGRTWKMKQERLSKRYSTRLDEVIIVKA</sequence>
<dbReference type="STRING" id="1250231.SAMN04488552_2935"/>
<dbReference type="PANTHER" id="PTHR11076">
    <property type="entry name" value="DNA REPAIR POLYMERASE UMUC / TRANSFERASE FAMILY MEMBER"/>
    <property type="match status" value="1"/>
</dbReference>
<keyword evidence="8" id="KW-1185">Reference proteome</keyword>
<dbReference type="Gene3D" id="3.40.1170.60">
    <property type="match status" value="1"/>
</dbReference>
<gene>
    <name evidence="7" type="ORF">SAMN04488552_2935</name>
</gene>
<dbReference type="EMBL" id="LT629745">
    <property type="protein sequence ID" value="SDS36412.1"/>
    <property type="molecule type" value="Genomic_DNA"/>
</dbReference>
<protein>
    <submittedName>
        <fullName evidence="7">DNA polymerase V</fullName>
    </submittedName>
</protein>
<dbReference type="GO" id="GO:0042276">
    <property type="term" value="P:error-prone translesion synthesis"/>
    <property type="evidence" value="ECO:0007669"/>
    <property type="project" value="TreeGrafter"/>
</dbReference>
<dbReference type="Gene3D" id="3.30.70.270">
    <property type="match status" value="1"/>
</dbReference>
<dbReference type="GO" id="GO:0003684">
    <property type="term" value="F:damaged DNA binding"/>
    <property type="evidence" value="ECO:0007669"/>
    <property type="project" value="InterPro"/>
</dbReference>